<feature type="DNA-binding region" description="HMG box" evidence="2">
    <location>
        <begin position="23"/>
        <end position="98"/>
    </location>
</feature>
<dbReference type="Proteomes" id="UP001530400">
    <property type="component" value="Unassembled WGS sequence"/>
</dbReference>
<dbReference type="SMART" id="SM00398">
    <property type="entry name" value="HMG"/>
    <property type="match status" value="1"/>
</dbReference>
<evidence type="ECO:0000313" key="5">
    <source>
        <dbReference type="Proteomes" id="UP001530400"/>
    </source>
</evidence>
<keyword evidence="5" id="KW-1185">Reference proteome</keyword>
<keyword evidence="2" id="KW-0539">Nucleus</keyword>
<dbReference type="Pfam" id="PF09011">
    <property type="entry name" value="HMG_box_2"/>
    <property type="match status" value="1"/>
</dbReference>
<gene>
    <name evidence="4" type="ORF">ACHAWO_004588</name>
</gene>
<proteinExistence type="predicted"/>
<dbReference type="EMBL" id="JALLPJ020000232">
    <property type="protein sequence ID" value="KAL3797990.1"/>
    <property type="molecule type" value="Genomic_DNA"/>
</dbReference>
<dbReference type="PANTHER" id="PTHR48112">
    <property type="entry name" value="HIGH MOBILITY GROUP PROTEIN DSP1"/>
    <property type="match status" value="1"/>
</dbReference>
<dbReference type="GO" id="GO:0003677">
    <property type="term" value="F:DNA binding"/>
    <property type="evidence" value="ECO:0007669"/>
    <property type="project" value="UniProtKB-UniRule"/>
</dbReference>
<protein>
    <recommendedName>
        <fullName evidence="3">HMG box domain-containing protein</fullName>
    </recommendedName>
</protein>
<name>A0ABD3QC93_9STRA</name>
<evidence type="ECO:0000256" key="1">
    <source>
        <dbReference type="ARBA" id="ARBA00023125"/>
    </source>
</evidence>
<dbReference type="PROSITE" id="PS50118">
    <property type="entry name" value="HMG_BOX_2"/>
    <property type="match status" value="1"/>
</dbReference>
<accession>A0ABD3QC93</accession>
<reference evidence="4 5" key="1">
    <citation type="submission" date="2024-10" db="EMBL/GenBank/DDBJ databases">
        <title>Updated reference genomes for cyclostephanoid diatoms.</title>
        <authorList>
            <person name="Roberts W.R."/>
            <person name="Alverson A.J."/>
        </authorList>
    </citation>
    <scope>NUCLEOTIDE SEQUENCE [LARGE SCALE GENOMIC DNA]</scope>
    <source>
        <strain evidence="4 5">AJA010-31</strain>
    </source>
</reference>
<dbReference type="PANTHER" id="PTHR48112:SF15">
    <property type="entry name" value="HMG BOX DOMAIN-CONTAINING PROTEIN"/>
    <property type="match status" value="1"/>
</dbReference>
<dbReference type="GO" id="GO:0005634">
    <property type="term" value="C:nucleus"/>
    <property type="evidence" value="ECO:0007669"/>
    <property type="project" value="UniProtKB-UniRule"/>
</dbReference>
<sequence length="341" mass="37575">MKAKLDDITTRTKKVGKHKDGRALRPLSAYNIFFQLERKRIMKEQGNPDAKHAAGGFESLASVISSKWNTIDDAAKLELEAMAKLDRDRYDREIEAWKASKDAAEAALKFGPASDKTEELPLREVVFDSEPVREVMSPLGFVSPLDLYCGQPSTAYDFPRMPFTSRSQGHVNPAGCSFGNAAAVGGGNQFVFNDETGTSMMRRATQPARTNLQGAPQVQASNIRFAPRPSFDGFQGGKCAPYFPSAGNGRRVSCPEVSAAQRWASNDSSQVMSDEEQDPHYMRGYIQGFKEKLSGGPKSSNGQDVYINQDGEITRQKPSYMRGYSEGFKAASEMCVMFNKV</sequence>
<dbReference type="InterPro" id="IPR009071">
    <property type="entry name" value="HMG_box_dom"/>
</dbReference>
<keyword evidence="1 2" id="KW-0238">DNA-binding</keyword>
<dbReference type="InterPro" id="IPR036910">
    <property type="entry name" value="HMG_box_dom_sf"/>
</dbReference>
<dbReference type="Gene3D" id="1.10.30.10">
    <property type="entry name" value="High mobility group box domain"/>
    <property type="match status" value="1"/>
</dbReference>
<dbReference type="AlphaFoldDB" id="A0ABD3QC93"/>
<evidence type="ECO:0000259" key="3">
    <source>
        <dbReference type="PROSITE" id="PS50118"/>
    </source>
</evidence>
<dbReference type="InterPro" id="IPR050342">
    <property type="entry name" value="HMGB"/>
</dbReference>
<comment type="caution">
    <text evidence="4">The sequence shown here is derived from an EMBL/GenBank/DDBJ whole genome shotgun (WGS) entry which is preliminary data.</text>
</comment>
<organism evidence="4 5">
    <name type="scientific">Cyclotella atomus</name>
    <dbReference type="NCBI Taxonomy" id="382360"/>
    <lineage>
        <taxon>Eukaryota</taxon>
        <taxon>Sar</taxon>
        <taxon>Stramenopiles</taxon>
        <taxon>Ochrophyta</taxon>
        <taxon>Bacillariophyta</taxon>
        <taxon>Coscinodiscophyceae</taxon>
        <taxon>Thalassiosirophycidae</taxon>
        <taxon>Stephanodiscales</taxon>
        <taxon>Stephanodiscaceae</taxon>
        <taxon>Cyclotella</taxon>
    </lineage>
</organism>
<evidence type="ECO:0000313" key="4">
    <source>
        <dbReference type="EMBL" id="KAL3797990.1"/>
    </source>
</evidence>
<dbReference type="SUPFAM" id="SSF47095">
    <property type="entry name" value="HMG-box"/>
    <property type="match status" value="1"/>
</dbReference>
<feature type="domain" description="HMG box" evidence="3">
    <location>
        <begin position="23"/>
        <end position="98"/>
    </location>
</feature>
<evidence type="ECO:0000256" key="2">
    <source>
        <dbReference type="PROSITE-ProRule" id="PRU00267"/>
    </source>
</evidence>